<evidence type="ECO:0000313" key="3">
    <source>
        <dbReference type="Proteomes" id="UP000277108"/>
    </source>
</evidence>
<feature type="domain" description="Tubby C-terminal" evidence="1">
    <location>
        <begin position="2"/>
        <end position="171"/>
    </location>
</feature>
<name>A0A1Q1G3U8_9BACL</name>
<dbReference type="InterPro" id="IPR012674">
    <property type="entry name" value="Calycin"/>
</dbReference>
<comment type="caution">
    <text evidence="2">The sequence shown here is derived from an EMBL/GenBank/DDBJ whole genome shotgun (WGS) entry which is preliminary data.</text>
</comment>
<proteinExistence type="predicted"/>
<dbReference type="InterPro" id="IPR056944">
    <property type="entry name" value="Tubby_C-like"/>
</dbReference>
<dbReference type="EMBL" id="RKRK01000008">
    <property type="protein sequence ID" value="RPF53864.1"/>
    <property type="molecule type" value="Genomic_DNA"/>
</dbReference>
<dbReference type="Proteomes" id="UP000277108">
    <property type="component" value="Unassembled WGS sequence"/>
</dbReference>
<evidence type="ECO:0000259" key="1">
    <source>
        <dbReference type="Pfam" id="PF23728"/>
    </source>
</evidence>
<reference evidence="2 3" key="1">
    <citation type="submission" date="2018-11" db="EMBL/GenBank/DDBJ databases">
        <title>Genomic Encyclopedia of Type Strains, Phase IV (KMG-IV): sequencing the most valuable type-strain genomes for metagenomic binning, comparative biology and taxonomic classification.</title>
        <authorList>
            <person name="Goeker M."/>
        </authorList>
    </citation>
    <scope>NUCLEOTIDE SEQUENCE [LARGE SCALE GENOMIC DNA]</scope>
    <source>
        <strain evidence="2 3">DSM 29158</strain>
    </source>
</reference>
<dbReference type="SUPFAM" id="SSF50814">
    <property type="entry name" value="Lipocalins"/>
    <property type="match status" value="1"/>
</dbReference>
<protein>
    <recommendedName>
        <fullName evidence="1">Tubby C-terminal domain-containing protein</fullName>
    </recommendedName>
</protein>
<accession>A0A1Q1G3U8</accession>
<evidence type="ECO:0000313" key="2">
    <source>
        <dbReference type="EMBL" id="RPF53864.1"/>
    </source>
</evidence>
<organism evidence="2 3">
    <name type="scientific">Abyssicoccus albus</name>
    <dbReference type="NCBI Taxonomy" id="1817405"/>
    <lineage>
        <taxon>Bacteria</taxon>
        <taxon>Bacillati</taxon>
        <taxon>Bacillota</taxon>
        <taxon>Bacilli</taxon>
        <taxon>Bacillales</taxon>
        <taxon>Abyssicoccaceae</taxon>
    </lineage>
</organism>
<gene>
    <name evidence="2" type="ORF">EDD62_1820</name>
</gene>
<dbReference type="OrthoDB" id="2395171at2"/>
<keyword evidence="3" id="KW-1185">Reference proteome</keyword>
<dbReference type="RefSeq" id="WP_077140990.1">
    <property type="nucleotide sequence ID" value="NZ_CBCSGK010000008.1"/>
</dbReference>
<dbReference type="Pfam" id="PF23728">
    <property type="entry name" value="Tubby_C_like"/>
    <property type="match status" value="1"/>
</dbReference>
<accession>A0A3N5B8R5</accession>
<sequence length="173" mass="21083">MYKYRVYNKYSTKISQIENEQKECIGYIRKFYKNVLERVVDYVGNANLINRFEVLNSNQEVVFRAKRGNPFRWKKYHVEYYYKDETFEFEMIQKDFLKVTNITEFSFNGKNYSMEQTFGAWAELIDKESGKTIAKWKIKFVSPFYGNLEVLDEEYEEYRLFLLGIFHAYFYGK</sequence>
<dbReference type="AlphaFoldDB" id="A0A1Q1G3U8"/>